<proteinExistence type="predicted"/>
<protein>
    <submittedName>
        <fullName evidence="1">Uncharacterized protein</fullName>
    </submittedName>
</protein>
<dbReference type="AlphaFoldDB" id="A0A523W9Z7"/>
<dbReference type="Proteomes" id="UP000319130">
    <property type="component" value="Unassembled WGS sequence"/>
</dbReference>
<organism evidence="1 2">
    <name type="scientific">Aerophobetes bacterium</name>
    <dbReference type="NCBI Taxonomy" id="2030807"/>
    <lineage>
        <taxon>Bacteria</taxon>
        <taxon>Candidatus Aerophobota</taxon>
    </lineage>
</organism>
<reference evidence="1 2" key="1">
    <citation type="submission" date="2019-03" db="EMBL/GenBank/DDBJ databases">
        <title>Metabolic potential of uncultured bacteria and archaea associated with petroleum seepage in deep-sea sediments.</title>
        <authorList>
            <person name="Dong X."/>
            <person name="Hubert C."/>
        </authorList>
    </citation>
    <scope>NUCLEOTIDE SEQUENCE [LARGE SCALE GENOMIC DNA]</scope>
    <source>
        <strain evidence="1">E29_bin52</strain>
    </source>
</reference>
<dbReference type="EMBL" id="SOIZ01000082">
    <property type="protein sequence ID" value="TET63846.1"/>
    <property type="molecule type" value="Genomic_DNA"/>
</dbReference>
<sequence length="167" mass="19740">MKENQQARLWQIRMEKAGETERLYVVSVQKPMLVFESYFGRLRRRFEIAPSRRKDPPTFYLLEGEKAEVERAADMHGFKLEAVTERHIILEAENPENKELYEISLFAPRLAGFWSKKYVFSKDKKEAASFAQQFKEDYRVSVRKAAKIDGYTIEAIEKDRIILRSQL</sequence>
<gene>
    <name evidence="1" type="ORF">E3J48_01995</name>
</gene>
<evidence type="ECO:0000313" key="1">
    <source>
        <dbReference type="EMBL" id="TET63846.1"/>
    </source>
</evidence>
<name>A0A523W9Z7_UNCAE</name>
<comment type="caution">
    <text evidence="1">The sequence shown here is derived from an EMBL/GenBank/DDBJ whole genome shotgun (WGS) entry which is preliminary data.</text>
</comment>
<accession>A0A523W9Z7</accession>
<evidence type="ECO:0000313" key="2">
    <source>
        <dbReference type="Proteomes" id="UP000319130"/>
    </source>
</evidence>